<evidence type="ECO:0000313" key="7">
    <source>
        <dbReference type="Proteomes" id="UP000286931"/>
    </source>
</evidence>
<sequence>MVQLPLIAPMLASPGALPPASQDDQWAYETKLDGQRCLTYLPGDGTLVLRARSGADITPAYPELPPLAAALAGTRAVLDGEIVAVDEHGHGDFERLQSRMGLAASPARAARMAREVPAYLMVFDVVQLGDRDLVAERTSYADRRRLLEDLDVRGARWSTPAAIVGHGETALAATRDVGLEGLVCKRLASPYRPGARSPDWIKIRNWRTVDVVVGGWVPGRGRLSGLPGALLVGEFDAGALRYLGSVGTGWSDRERARLAELLRVAAVPQCPFEREPAVIGARWVLPRLVGEVAYATRTRAGLLRHPSWHRLRPDLAPEDLGSG</sequence>
<dbReference type="SUPFAM" id="SSF56091">
    <property type="entry name" value="DNA ligase/mRNA capping enzyme, catalytic domain"/>
    <property type="match status" value="1"/>
</dbReference>
<dbReference type="InterPro" id="IPR050191">
    <property type="entry name" value="ATP-dep_DNA_ligase"/>
</dbReference>
<gene>
    <name evidence="6" type="ORF">EHYA_07496</name>
</gene>
<dbReference type="CDD" id="cd07971">
    <property type="entry name" value="OBF_DNA_ligase_LigD"/>
    <property type="match status" value="1"/>
</dbReference>
<name>A0A401YYR4_9ACTN</name>
<accession>A0A401YYR4</accession>
<evidence type="ECO:0000313" key="6">
    <source>
        <dbReference type="EMBL" id="GCD99774.1"/>
    </source>
</evidence>
<dbReference type="EMBL" id="BIFH01000034">
    <property type="protein sequence ID" value="GCD99774.1"/>
    <property type="molecule type" value="Genomic_DNA"/>
</dbReference>
<dbReference type="AlphaFoldDB" id="A0A401YYR4"/>
<dbReference type="Proteomes" id="UP000286931">
    <property type="component" value="Unassembled WGS sequence"/>
</dbReference>
<dbReference type="Gene3D" id="3.30.470.30">
    <property type="entry name" value="DNA ligase/mRNA capping enzyme"/>
    <property type="match status" value="1"/>
</dbReference>
<dbReference type="PROSITE" id="PS50160">
    <property type="entry name" value="DNA_LIGASE_A3"/>
    <property type="match status" value="1"/>
</dbReference>
<evidence type="ECO:0000259" key="5">
    <source>
        <dbReference type="PROSITE" id="PS50160"/>
    </source>
</evidence>
<dbReference type="CDD" id="cd07906">
    <property type="entry name" value="Adenylation_DNA_ligase_LigD_LigC"/>
    <property type="match status" value="1"/>
</dbReference>
<dbReference type="GO" id="GO:0003910">
    <property type="term" value="F:DNA ligase (ATP) activity"/>
    <property type="evidence" value="ECO:0007669"/>
    <property type="project" value="UniProtKB-EC"/>
</dbReference>
<organism evidence="6 7">
    <name type="scientific">Embleya hyalina</name>
    <dbReference type="NCBI Taxonomy" id="516124"/>
    <lineage>
        <taxon>Bacteria</taxon>
        <taxon>Bacillati</taxon>
        <taxon>Actinomycetota</taxon>
        <taxon>Actinomycetes</taxon>
        <taxon>Kitasatosporales</taxon>
        <taxon>Streptomycetaceae</taxon>
        <taxon>Embleya</taxon>
    </lineage>
</organism>
<dbReference type="SUPFAM" id="SSF50249">
    <property type="entry name" value="Nucleic acid-binding proteins"/>
    <property type="match status" value="1"/>
</dbReference>
<dbReference type="GO" id="GO:0006281">
    <property type="term" value="P:DNA repair"/>
    <property type="evidence" value="ECO:0007669"/>
    <property type="project" value="InterPro"/>
</dbReference>
<dbReference type="RefSeq" id="WP_126641543.1">
    <property type="nucleotide sequence ID" value="NZ_BIFH01000034.1"/>
</dbReference>
<comment type="similarity">
    <text evidence="1">Belongs to the ATP-dependent DNA ligase family.</text>
</comment>
<dbReference type="Gene3D" id="2.40.50.140">
    <property type="entry name" value="Nucleic acid-binding proteins"/>
    <property type="match status" value="1"/>
</dbReference>
<dbReference type="PANTHER" id="PTHR45674">
    <property type="entry name" value="DNA LIGASE 1/3 FAMILY MEMBER"/>
    <property type="match status" value="1"/>
</dbReference>
<dbReference type="Gene3D" id="3.30.1490.70">
    <property type="match status" value="1"/>
</dbReference>
<feature type="domain" description="ATP-dependent DNA ligase family profile" evidence="5">
    <location>
        <begin position="178"/>
        <end position="236"/>
    </location>
</feature>
<protein>
    <recommendedName>
        <fullName evidence="2">DNA ligase (ATP)</fullName>
        <ecNumber evidence="2">6.5.1.1</ecNumber>
    </recommendedName>
</protein>
<dbReference type="Pfam" id="PF04679">
    <property type="entry name" value="DNA_ligase_A_C"/>
    <property type="match status" value="1"/>
</dbReference>
<proteinExistence type="inferred from homology"/>
<dbReference type="GO" id="GO:0005524">
    <property type="term" value="F:ATP binding"/>
    <property type="evidence" value="ECO:0007669"/>
    <property type="project" value="InterPro"/>
</dbReference>
<comment type="caution">
    <text evidence="6">The sequence shown here is derived from an EMBL/GenBank/DDBJ whole genome shotgun (WGS) entry which is preliminary data.</text>
</comment>
<dbReference type="InterPro" id="IPR012310">
    <property type="entry name" value="DNA_ligase_ATP-dep_cent"/>
</dbReference>
<dbReference type="GO" id="GO:0006310">
    <property type="term" value="P:DNA recombination"/>
    <property type="evidence" value="ECO:0007669"/>
    <property type="project" value="InterPro"/>
</dbReference>
<comment type="catalytic activity">
    <reaction evidence="4">
        <text>ATP + (deoxyribonucleotide)n-3'-hydroxyl + 5'-phospho-(deoxyribonucleotide)m = (deoxyribonucleotide)n+m + AMP + diphosphate.</text>
        <dbReference type="EC" id="6.5.1.1"/>
    </reaction>
</comment>
<evidence type="ECO:0000256" key="3">
    <source>
        <dbReference type="ARBA" id="ARBA00022598"/>
    </source>
</evidence>
<dbReference type="InterPro" id="IPR012309">
    <property type="entry name" value="DNA_ligase_ATP-dep_C"/>
</dbReference>
<evidence type="ECO:0000256" key="2">
    <source>
        <dbReference type="ARBA" id="ARBA00012727"/>
    </source>
</evidence>
<dbReference type="OrthoDB" id="3733803at2"/>
<keyword evidence="7" id="KW-1185">Reference proteome</keyword>
<evidence type="ECO:0000256" key="4">
    <source>
        <dbReference type="ARBA" id="ARBA00034003"/>
    </source>
</evidence>
<dbReference type="EC" id="6.5.1.1" evidence="2"/>
<dbReference type="PANTHER" id="PTHR45674:SF4">
    <property type="entry name" value="DNA LIGASE 1"/>
    <property type="match status" value="1"/>
</dbReference>
<dbReference type="Pfam" id="PF01068">
    <property type="entry name" value="DNA_ligase_A_M"/>
    <property type="match status" value="1"/>
</dbReference>
<evidence type="ECO:0000256" key="1">
    <source>
        <dbReference type="ARBA" id="ARBA00007572"/>
    </source>
</evidence>
<dbReference type="InterPro" id="IPR012340">
    <property type="entry name" value="NA-bd_OB-fold"/>
</dbReference>
<keyword evidence="3 6" id="KW-0436">Ligase</keyword>
<reference evidence="6 7" key="1">
    <citation type="submission" date="2018-12" db="EMBL/GenBank/DDBJ databases">
        <title>Draft genome sequence of Embleya hyalina NBRC 13850T.</title>
        <authorList>
            <person name="Komaki H."/>
            <person name="Hosoyama A."/>
            <person name="Kimura A."/>
            <person name="Ichikawa N."/>
            <person name="Tamura T."/>
        </authorList>
    </citation>
    <scope>NUCLEOTIDE SEQUENCE [LARGE SCALE GENOMIC DNA]</scope>
    <source>
        <strain evidence="6 7">NBRC 13850</strain>
    </source>
</reference>